<keyword evidence="1" id="KW-1133">Transmembrane helix</keyword>
<evidence type="ECO:0000256" key="1">
    <source>
        <dbReference type="SAM" id="Phobius"/>
    </source>
</evidence>
<sequence length="72" mass="8911">MLNLRGKAIISLLIFVLLFLGTWILNDWWVPNDKARRDSLENRIRPFQLEERHPRYDDEPFQPREYIRIYPR</sequence>
<keyword evidence="1" id="KW-0472">Membrane</keyword>
<organism evidence="2 3">
    <name type="scientific">Caldalkalibacillus horti</name>
    <dbReference type="NCBI Taxonomy" id="77523"/>
    <lineage>
        <taxon>Bacteria</taxon>
        <taxon>Bacillati</taxon>
        <taxon>Bacillota</taxon>
        <taxon>Bacilli</taxon>
        <taxon>Bacillales</taxon>
        <taxon>Bacillaceae</taxon>
        <taxon>Caldalkalibacillus</taxon>
    </lineage>
</organism>
<dbReference type="EMBL" id="JAUSTY010000001">
    <property type="protein sequence ID" value="MDQ0164136.1"/>
    <property type="molecule type" value="Genomic_DNA"/>
</dbReference>
<feature type="transmembrane region" description="Helical" evidence="1">
    <location>
        <begin position="7"/>
        <end position="25"/>
    </location>
</feature>
<keyword evidence="1" id="KW-0812">Transmembrane</keyword>
<dbReference type="Proteomes" id="UP001235840">
    <property type="component" value="Unassembled WGS sequence"/>
</dbReference>
<keyword evidence="3" id="KW-1185">Reference proteome</keyword>
<evidence type="ECO:0000313" key="2">
    <source>
        <dbReference type="EMBL" id="MDQ0164136.1"/>
    </source>
</evidence>
<accession>A0ABT9VT19</accession>
<comment type="caution">
    <text evidence="2">The sequence shown here is derived from an EMBL/GenBank/DDBJ whole genome shotgun (WGS) entry which is preliminary data.</text>
</comment>
<proteinExistence type="predicted"/>
<protein>
    <submittedName>
        <fullName evidence="2">Uncharacterized protein</fullName>
    </submittedName>
</protein>
<gene>
    <name evidence="2" type="ORF">J2S11_000035</name>
</gene>
<reference evidence="2 3" key="1">
    <citation type="submission" date="2023-07" db="EMBL/GenBank/DDBJ databases">
        <title>Genomic Encyclopedia of Type Strains, Phase IV (KMG-IV): sequencing the most valuable type-strain genomes for metagenomic binning, comparative biology and taxonomic classification.</title>
        <authorList>
            <person name="Goeker M."/>
        </authorList>
    </citation>
    <scope>NUCLEOTIDE SEQUENCE [LARGE SCALE GENOMIC DNA]</scope>
    <source>
        <strain evidence="2 3">DSM 12751</strain>
    </source>
</reference>
<dbReference type="RefSeq" id="WP_307389307.1">
    <property type="nucleotide sequence ID" value="NZ_BAAADK010000009.1"/>
</dbReference>
<name>A0ABT9VT19_9BACI</name>
<evidence type="ECO:0000313" key="3">
    <source>
        <dbReference type="Proteomes" id="UP001235840"/>
    </source>
</evidence>